<dbReference type="RefSeq" id="WP_146227924.1">
    <property type="nucleotide sequence ID" value="NZ_QJTK01000013.1"/>
</dbReference>
<dbReference type="EMBL" id="QJTK01000013">
    <property type="protein sequence ID" value="PYF08227.1"/>
    <property type="molecule type" value="Genomic_DNA"/>
</dbReference>
<gene>
    <name evidence="2" type="ORF">C8J30_11386</name>
</gene>
<dbReference type="InterPro" id="IPR012337">
    <property type="entry name" value="RNaseH-like_sf"/>
</dbReference>
<dbReference type="InterPro" id="IPR036397">
    <property type="entry name" value="RNaseH_sf"/>
</dbReference>
<evidence type="ECO:0000313" key="3">
    <source>
        <dbReference type="Proteomes" id="UP000247727"/>
    </source>
</evidence>
<dbReference type="OrthoDB" id="5287589at2"/>
<name>A0A318TWU7_9RHOB</name>
<keyword evidence="3" id="KW-1185">Reference proteome</keyword>
<accession>A0A318TWU7</accession>
<comment type="caution">
    <text evidence="2">The sequence shown here is derived from an EMBL/GenBank/DDBJ whole genome shotgun (WGS) entry which is preliminary data.</text>
</comment>
<dbReference type="AlphaFoldDB" id="A0A318TWU7"/>
<sequence>MLPSFIDSTTLAELAQISKQAARRAIAKGEIQGHPLQVTTIEGTRSHGGYMHIVSSSSLPAHLRQRLHDLAAEGIAPEGLRIDATGLAEHNWKLDVIRPILGTARGSSARAGEYRRLIGTTRIDWTGTPRHLTKSTLYDWVETFERCGGRHLCLAKKPRNDKGQRRVFVSREWEKAVSFDQATREQVHEDLKQYMRSLIKGGAQRKIALTLTGEKLRQITLAYGVELADRKTWAIPLDFYREEQRFKAVYRHKTDRKASEDNKPRIRRTTANLAPMEVVVMDVHHINVLVQRDNGTTATPKLIAFHDIATNRVFCEIILFEERGGVRNADVIEAFINMCQDPSFGVPGTLYADNGAEYGFADDLADALQLNCSVIGFNGSEDRNRVIRAKPYNAAAKHVEGWFRQMNQQYFRHIKGWIDDDRMNPKSPEVGKKAPPFDDGWDTFQDTIYGLLTAYENIPQKSGSLNNISPAAAFKKHVEAGWKATLMNPQDLLTLFTRPETRDVRKHCVEVFGQYWTCDGLLSCFDRKVIVHIPRYHGFSALRITDERGHEIGIAHADRPYEVLDERGAKESARRSSVRNRALTTLGKSVPTIDVGKELMSFGHRQEPVTPNNPDAVISVNRRGGKGLALSPTPAPKGKTRQQEEDEARQLMDALEAALPSKTRKAS</sequence>
<evidence type="ECO:0000256" key="1">
    <source>
        <dbReference type="SAM" id="MobiDB-lite"/>
    </source>
</evidence>
<proteinExistence type="predicted"/>
<dbReference type="SUPFAM" id="SSF53098">
    <property type="entry name" value="Ribonuclease H-like"/>
    <property type="match status" value="1"/>
</dbReference>
<organism evidence="2 3">
    <name type="scientific">Rhodobacter viridis</name>
    <dbReference type="NCBI Taxonomy" id="1054202"/>
    <lineage>
        <taxon>Bacteria</taxon>
        <taxon>Pseudomonadati</taxon>
        <taxon>Pseudomonadota</taxon>
        <taxon>Alphaproteobacteria</taxon>
        <taxon>Rhodobacterales</taxon>
        <taxon>Rhodobacter group</taxon>
        <taxon>Rhodobacter</taxon>
    </lineage>
</organism>
<feature type="region of interest" description="Disordered" evidence="1">
    <location>
        <begin position="623"/>
        <end position="648"/>
    </location>
</feature>
<evidence type="ECO:0000313" key="2">
    <source>
        <dbReference type="EMBL" id="PYF08227.1"/>
    </source>
</evidence>
<dbReference type="GO" id="GO:0003676">
    <property type="term" value="F:nucleic acid binding"/>
    <property type="evidence" value="ECO:0007669"/>
    <property type="project" value="InterPro"/>
</dbReference>
<reference evidence="2 3" key="1">
    <citation type="submission" date="2018-06" db="EMBL/GenBank/DDBJ databases">
        <title>Genomic Encyclopedia of Type Strains, Phase III (KMG-III): the genomes of soil and plant-associated and newly described type strains.</title>
        <authorList>
            <person name="Whitman W."/>
        </authorList>
    </citation>
    <scope>NUCLEOTIDE SEQUENCE [LARGE SCALE GENOMIC DNA]</scope>
    <source>
        <strain evidence="2 3">JA737</strain>
    </source>
</reference>
<protein>
    <recommendedName>
        <fullName evidence="4">Integrase catalytic domain-containing protein</fullName>
    </recommendedName>
</protein>
<dbReference type="Proteomes" id="UP000247727">
    <property type="component" value="Unassembled WGS sequence"/>
</dbReference>
<dbReference type="Gene3D" id="3.30.420.10">
    <property type="entry name" value="Ribonuclease H-like superfamily/Ribonuclease H"/>
    <property type="match status" value="1"/>
</dbReference>
<evidence type="ECO:0008006" key="4">
    <source>
        <dbReference type="Google" id="ProtNLM"/>
    </source>
</evidence>